<name>M2ZCF7_9PSEU</name>
<dbReference type="EMBL" id="AOHO01000055">
    <property type="protein sequence ID" value="EME58578.1"/>
    <property type="molecule type" value="Genomic_DNA"/>
</dbReference>
<accession>M2ZCF7</accession>
<sequence length="78" mass="8347">MLPSTLFRACGDFRPFVRGHPAARTGPRGLGWWDFVLCGQEVPQAETGSGPGSGPEGIGSMRACEEQRVFVVLRAADV</sequence>
<evidence type="ECO:0000313" key="2">
    <source>
        <dbReference type="Proteomes" id="UP000054226"/>
    </source>
</evidence>
<evidence type="ECO:0000313" key="1">
    <source>
        <dbReference type="EMBL" id="EME58578.1"/>
    </source>
</evidence>
<comment type="caution">
    <text evidence="1">The sequence shown here is derived from an EMBL/GenBank/DDBJ whole genome shotgun (WGS) entry which is preliminary data.</text>
</comment>
<dbReference type="AlphaFoldDB" id="M2ZCF7"/>
<keyword evidence="2" id="KW-1185">Reference proteome</keyword>
<reference evidence="1 2" key="1">
    <citation type="journal article" date="2013" name="Genome Announc.">
        <title>Draft Genome Sequence of Amycolatopsis decaplanina Strain DSM 44594T.</title>
        <authorList>
            <person name="Kaur N."/>
            <person name="Kumar S."/>
            <person name="Bala M."/>
            <person name="Raghava G.P."/>
            <person name="Mayilraj S."/>
        </authorList>
    </citation>
    <scope>NUCLEOTIDE SEQUENCE [LARGE SCALE GENOMIC DNA]</scope>
    <source>
        <strain evidence="1 2">DSM 44594</strain>
    </source>
</reference>
<gene>
    <name evidence="1" type="ORF">H074_18403</name>
</gene>
<dbReference type="Proteomes" id="UP000054226">
    <property type="component" value="Unassembled WGS sequence"/>
</dbReference>
<organism evidence="1 2">
    <name type="scientific">Amycolatopsis decaplanina DSM 44594</name>
    <dbReference type="NCBI Taxonomy" id="1284240"/>
    <lineage>
        <taxon>Bacteria</taxon>
        <taxon>Bacillati</taxon>
        <taxon>Actinomycetota</taxon>
        <taxon>Actinomycetes</taxon>
        <taxon>Pseudonocardiales</taxon>
        <taxon>Pseudonocardiaceae</taxon>
        <taxon>Amycolatopsis</taxon>
    </lineage>
</organism>
<dbReference type="PATRIC" id="fig|1284240.4.peg.3738"/>
<protein>
    <submittedName>
        <fullName evidence="1">Uncharacterized protein</fullName>
    </submittedName>
</protein>
<proteinExistence type="predicted"/>